<dbReference type="InterPro" id="IPR036890">
    <property type="entry name" value="HATPase_C_sf"/>
</dbReference>
<dbReference type="CDD" id="cd16936">
    <property type="entry name" value="HATPase_RsbW-like"/>
    <property type="match status" value="1"/>
</dbReference>
<evidence type="ECO:0000256" key="2">
    <source>
        <dbReference type="SAM" id="MobiDB-lite"/>
    </source>
</evidence>
<dbReference type="SUPFAM" id="SSF55874">
    <property type="entry name" value="ATPase domain of HSP90 chaperone/DNA topoisomerase II/histidine kinase"/>
    <property type="match status" value="1"/>
</dbReference>
<keyword evidence="1" id="KW-0723">Serine/threonine-protein kinase</keyword>
<dbReference type="InterPro" id="IPR003594">
    <property type="entry name" value="HATPase_dom"/>
</dbReference>
<gene>
    <name evidence="4" type="ORF">GCM10022226_14590</name>
</gene>
<evidence type="ECO:0000313" key="5">
    <source>
        <dbReference type="Proteomes" id="UP001500888"/>
    </source>
</evidence>
<dbReference type="Gene3D" id="3.30.565.10">
    <property type="entry name" value="Histidine kinase-like ATPase, C-terminal domain"/>
    <property type="match status" value="1"/>
</dbReference>
<protein>
    <recommendedName>
        <fullName evidence="3">Histidine kinase/HSP90-like ATPase domain-containing protein</fullName>
    </recommendedName>
</protein>
<dbReference type="Pfam" id="PF13581">
    <property type="entry name" value="HATPase_c_2"/>
    <property type="match status" value="1"/>
</dbReference>
<dbReference type="InterPro" id="IPR050267">
    <property type="entry name" value="Anti-sigma-factor_SerPK"/>
</dbReference>
<keyword evidence="5" id="KW-1185">Reference proteome</keyword>
<comment type="caution">
    <text evidence="4">The sequence shown here is derived from an EMBL/GenBank/DDBJ whole genome shotgun (WGS) entry which is preliminary data.</text>
</comment>
<evidence type="ECO:0000256" key="1">
    <source>
        <dbReference type="ARBA" id="ARBA00022527"/>
    </source>
</evidence>
<name>A0ABP7HIZ8_9ACTN</name>
<dbReference type="EMBL" id="BAAAZR010000002">
    <property type="protein sequence ID" value="GAA3796372.1"/>
    <property type="molecule type" value="Genomic_DNA"/>
</dbReference>
<evidence type="ECO:0000259" key="3">
    <source>
        <dbReference type="Pfam" id="PF13581"/>
    </source>
</evidence>
<feature type="region of interest" description="Disordered" evidence="2">
    <location>
        <begin position="1"/>
        <end position="26"/>
    </location>
</feature>
<reference evidence="5" key="1">
    <citation type="journal article" date="2019" name="Int. J. Syst. Evol. Microbiol.">
        <title>The Global Catalogue of Microorganisms (GCM) 10K type strain sequencing project: providing services to taxonomists for standard genome sequencing and annotation.</title>
        <authorList>
            <consortium name="The Broad Institute Genomics Platform"/>
            <consortium name="The Broad Institute Genome Sequencing Center for Infectious Disease"/>
            <person name="Wu L."/>
            <person name="Ma J."/>
        </authorList>
    </citation>
    <scope>NUCLEOTIDE SEQUENCE [LARGE SCALE GENOMIC DNA]</scope>
    <source>
        <strain evidence="5">JCM 16908</strain>
    </source>
</reference>
<feature type="domain" description="Histidine kinase/HSP90-like ATPase" evidence="3">
    <location>
        <begin position="39"/>
        <end position="148"/>
    </location>
</feature>
<dbReference type="PANTHER" id="PTHR35526:SF3">
    <property type="entry name" value="ANTI-SIGMA-F FACTOR RSBW"/>
    <property type="match status" value="1"/>
</dbReference>
<feature type="compositionally biased region" description="Basic and acidic residues" evidence="2">
    <location>
        <begin position="1"/>
        <end position="13"/>
    </location>
</feature>
<dbReference type="RefSeq" id="WP_344935862.1">
    <property type="nucleotide sequence ID" value="NZ_BAAAZR010000002.1"/>
</dbReference>
<accession>A0ABP7HIZ8</accession>
<evidence type="ECO:0000313" key="4">
    <source>
        <dbReference type="EMBL" id="GAA3796372.1"/>
    </source>
</evidence>
<keyword evidence="1" id="KW-0808">Transferase</keyword>
<proteinExistence type="predicted"/>
<organism evidence="4 5">
    <name type="scientific">Sphaerisporangium flaviroseum</name>
    <dbReference type="NCBI Taxonomy" id="509199"/>
    <lineage>
        <taxon>Bacteria</taxon>
        <taxon>Bacillati</taxon>
        <taxon>Actinomycetota</taxon>
        <taxon>Actinomycetes</taxon>
        <taxon>Streptosporangiales</taxon>
        <taxon>Streptosporangiaceae</taxon>
        <taxon>Sphaerisporangium</taxon>
    </lineage>
</organism>
<dbReference type="Proteomes" id="UP001500888">
    <property type="component" value="Unassembled WGS sequence"/>
</dbReference>
<sequence>MRMPDAREEHYGGDGHPTSSPDRETKGTLLGVTDLIGSPESVARAREYIRQKLGAGHPALENVTLLVSELVTNAVIHSNSRNGGRVTLALADCYDFIHGEVVDEGSGSVPQVCADMFAEGGRGLFLVEAISDRWGVYTDCAGQTVWFQVSYQRGDIPFRPR</sequence>
<keyword evidence="1" id="KW-0418">Kinase</keyword>
<dbReference type="PANTHER" id="PTHR35526">
    <property type="entry name" value="ANTI-SIGMA-F FACTOR RSBW-RELATED"/>
    <property type="match status" value="1"/>
</dbReference>